<sequence length="227" mass="25318">MAASALGFPEPVLSHPQPQAWGVRISRQHFDFVVATVGLGHRLGCEGLVTGRASCWPMIEHGVDGQLLVSAKPGRTRLPPRATRSRGRSAGRRLCHRGSVVARLSRLFDLADRYRRRLVRRSVRRRITLRARTGLAIDRIAAGRTRTIAGVLVQSVPRVLEISQQALRQPPHRLFPKPRQRIAVELAKIVVGQMHGKTGWATVNGDQSNADHAQTQRNRMSFLSLHR</sequence>
<comment type="caution">
    <text evidence="1">The sequence shown here is derived from an EMBL/GenBank/DDBJ whole genome shotgun (WGS) entry which is preliminary data.</text>
</comment>
<keyword evidence="2" id="KW-1185">Reference proteome</keyword>
<evidence type="ECO:0000313" key="2">
    <source>
        <dbReference type="Proteomes" id="UP000306324"/>
    </source>
</evidence>
<dbReference type="AlphaFoldDB" id="A0A5S4EP46"/>
<gene>
    <name evidence="1" type="ORF">ACCUM_3437</name>
</gene>
<reference evidence="1 2" key="1">
    <citation type="submission" date="2019-04" db="EMBL/GenBank/DDBJ databases">
        <title>A novel phosphate-accumulating bacterium identified in bioreactor for phosphate removal from wastewater.</title>
        <authorList>
            <person name="Kotlyarov R.Y."/>
            <person name="Beletsky A.V."/>
            <person name="Kallistova A.Y."/>
            <person name="Dorofeev A.G."/>
            <person name="Nikolaev Y.Y."/>
            <person name="Pimenov N.V."/>
            <person name="Ravin N.V."/>
            <person name="Mardanov A.V."/>
        </authorList>
    </citation>
    <scope>NUCLEOTIDE SEQUENCE [LARGE SCALE GENOMIC DNA]</scope>
    <source>
        <strain evidence="1 2">Bin19</strain>
    </source>
</reference>
<accession>A0A5S4EP46</accession>
<dbReference type="Proteomes" id="UP000306324">
    <property type="component" value="Unassembled WGS sequence"/>
</dbReference>
<protein>
    <submittedName>
        <fullName evidence="1">Uncharacterized protein</fullName>
    </submittedName>
</protein>
<evidence type="ECO:0000313" key="1">
    <source>
        <dbReference type="EMBL" id="TMQ77220.1"/>
    </source>
</evidence>
<name>A0A5S4EP46_9PROT</name>
<dbReference type="EMBL" id="SWAD01000030">
    <property type="protein sequence ID" value="TMQ77220.1"/>
    <property type="molecule type" value="Genomic_DNA"/>
</dbReference>
<proteinExistence type="predicted"/>
<organism evidence="1 2">
    <name type="scientific">Candidatus Accumulibacter phosphatis</name>
    <dbReference type="NCBI Taxonomy" id="327160"/>
    <lineage>
        <taxon>Bacteria</taxon>
        <taxon>Pseudomonadati</taxon>
        <taxon>Pseudomonadota</taxon>
        <taxon>Betaproteobacteria</taxon>
        <taxon>Candidatus Accumulibacter</taxon>
    </lineage>
</organism>